<evidence type="ECO:0000313" key="2">
    <source>
        <dbReference type="EMBL" id="TVZ05728.1"/>
    </source>
</evidence>
<gene>
    <name evidence="2" type="ORF">EAS64_14650</name>
</gene>
<comment type="caution">
    <text evidence="2">The sequence shown here is derived from an EMBL/GenBank/DDBJ whole genome shotgun (WGS) entry which is preliminary data.</text>
</comment>
<reference evidence="2 3" key="1">
    <citation type="submission" date="2018-11" db="EMBL/GenBank/DDBJ databases">
        <title>Trebonia kvetii gen.nov., sp.nov., a novel acidophilic actinobacterium, and proposal of the new actinobacterial family Treboniaceae fam. nov.</title>
        <authorList>
            <person name="Rapoport D."/>
            <person name="Sagova-Mareckova M."/>
            <person name="Sedlacek I."/>
            <person name="Provaznik J."/>
            <person name="Kralova S."/>
            <person name="Pavlinic D."/>
            <person name="Benes V."/>
            <person name="Kopecky J."/>
        </authorList>
    </citation>
    <scope>NUCLEOTIDE SEQUENCE [LARGE SCALE GENOMIC DNA]</scope>
    <source>
        <strain evidence="2 3">15Tr583</strain>
    </source>
</reference>
<sequence length="146" mass="15900">MKWITRARPKTDRIACPWLIAKFIDPAAEILYVPAGQVLDAAAREDAISFDAPGARYTHRGARCTFEVLIDEYGLDGDPALIRLARIVHAADIAEDLDSDPAGPGLLAIGVGGLDVEADDHRLLEKGRFVYDALYAWCQRQVPAAA</sequence>
<feature type="domain" description="ChrB C-terminal" evidence="1">
    <location>
        <begin position="3"/>
        <end position="138"/>
    </location>
</feature>
<proteinExistence type="predicted"/>
<dbReference type="OrthoDB" id="9784302at2"/>
<keyword evidence="3" id="KW-1185">Reference proteome</keyword>
<dbReference type="EMBL" id="RPFW01000002">
    <property type="protein sequence ID" value="TVZ05728.1"/>
    <property type="molecule type" value="Genomic_DNA"/>
</dbReference>
<name>A0A6P2C3H0_9ACTN</name>
<evidence type="ECO:0000259" key="1">
    <source>
        <dbReference type="Pfam" id="PF09828"/>
    </source>
</evidence>
<dbReference type="RefSeq" id="WP_145853428.1">
    <property type="nucleotide sequence ID" value="NZ_RPFW01000002.1"/>
</dbReference>
<dbReference type="Pfam" id="PF09828">
    <property type="entry name" value="ChrB_C"/>
    <property type="match status" value="1"/>
</dbReference>
<evidence type="ECO:0000313" key="3">
    <source>
        <dbReference type="Proteomes" id="UP000460272"/>
    </source>
</evidence>
<organism evidence="2 3">
    <name type="scientific">Trebonia kvetii</name>
    <dbReference type="NCBI Taxonomy" id="2480626"/>
    <lineage>
        <taxon>Bacteria</taxon>
        <taxon>Bacillati</taxon>
        <taxon>Actinomycetota</taxon>
        <taxon>Actinomycetes</taxon>
        <taxon>Streptosporangiales</taxon>
        <taxon>Treboniaceae</taxon>
        <taxon>Trebonia</taxon>
    </lineage>
</organism>
<dbReference type="Proteomes" id="UP000460272">
    <property type="component" value="Unassembled WGS sequence"/>
</dbReference>
<dbReference type="AlphaFoldDB" id="A0A6P2C3H0"/>
<protein>
    <submittedName>
        <fullName evidence="2">Chromate resistance protein</fullName>
    </submittedName>
</protein>
<accession>A0A6P2C3H0</accession>
<dbReference type="InterPro" id="IPR018634">
    <property type="entry name" value="ChrB_C"/>
</dbReference>